<evidence type="ECO:0000313" key="2">
    <source>
        <dbReference type="EMBL" id="PIR88049.1"/>
    </source>
</evidence>
<keyword evidence="1" id="KW-0472">Membrane</keyword>
<organism evidence="2 3">
    <name type="scientific">Candidatus Harrisonbacteria bacterium CG10_big_fil_rev_8_21_14_0_10_45_28</name>
    <dbReference type="NCBI Taxonomy" id="1974586"/>
    <lineage>
        <taxon>Bacteria</taxon>
        <taxon>Candidatus Harrisoniibacteriota</taxon>
    </lineage>
</organism>
<gene>
    <name evidence="2" type="ORF">COU10_01310</name>
</gene>
<comment type="caution">
    <text evidence="2">The sequence shown here is derived from an EMBL/GenBank/DDBJ whole genome shotgun (WGS) entry which is preliminary data.</text>
</comment>
<feature type="transmembrane region" description="Helical" evidence="1">
    <location>
        <begin position="75"/>
        <end position="94"/>
    </location>
</feature>
<dbReference type="EMBL" id="PFBC01000019">
    <property type="protein sequence ID" value="PIR88049.1"/>
    <property type="molecule type" value="Genomic_DNA"/>
</dbReference>
<keyword evidence="1" id="KW-1133">Transmembrane helix</keyword>
<dbReference type="Proteomes" id="UP000230903">
    <property type="component" value="Unassembled WGS sequence"/>
</dbReference>
<reference evidence="3" key="1">
    <citation type="submission" date="2017-09" db="EMBL/GenBank/DDBJ databases">
        <title>Depth-based differentiation of microbial function through sediment-hosted aquifers and enrichment of novel symbionts in the deep terrestrial subsurface.</title>
        <authorList>
            <person name="Probst A.J."/>
            <person name="Ladd B."/>
            <person name="Jarett J.K."/>
            <person name="Geller-Mcgrath D.E."/>
            <person name="Sieber C.M.K."/>
            <person name="Emerson J.B."/>
            <person name="Anantharaman K."/>
            <person name="Thomas B.C."/>
            <person name="Malmstrom R."/>
            <person name="Stieglmeier M."/>
            <person name="Klingl A."/>
            <person name="Woyke T."/>
            <person name="Ryan C.M."/>
            <person name="Banfield J.F."/>
        </authorList>
    </citation>
    <scope>NUCLEOTIDE SEQUENCE [LARGE SCALE GENOMIC DNA]</scope>
</reference>
<evidence type="ECO:0000313" key="3">
    <source>
        <dbReference type="Proteomes" id="UP000230903"/>
    </source>
</evidence>
<protein>
    <submittedName>
        <fullName evidence="2">Uncharacterized protein</fullName>
    </submittedName>
</protein>
<evidence type="ECO:0000256" key="1">
    <source>
        <dbReference type="SAM" id="Phobius"/>
    </source>
</evidence>
<keyword evidence="1" id="KW-0812">Transmembrane</keyword>
<accession>A0A2H0UNP6</accession>
<sequence>MLKLLLILETIPLGIISLTAPMFFFWMQAFENHNKKVPLSLFHDKLLNTMAAAIPFVAIAVIIAAWWFYSHNQKNYAIVAMIFPIVYFIILKTLSPN</sequence>
<feature type="transmembrane region" description="Helical" evidence="1">
    <location>
        <begin position="46"/>
        <end position="69"/>
    </location>
</feature>
<dbReference type="AlphaFoldDB" id="A0A2H0UNP6"/>
<proteinExistence type="predicted"/>
<name>A0A2H0UNP6_9BACT</name>
<feature type="transmembrane region" description="Helical" evidence="1">
    <location>
        <begin position="6"/>
        <end position="26"/>
    </location>
</feature>